<protein>
    <submittedName>
        <fullName evidence="3">Uncharacterized protein</fullName>
    </submittedName>
</protein>
<comment type="caution">
    <text evidence="3">The sequence shown here is derived from an EMBL/GenBank/DDBJ whole genome shotgun (WGS) entry which is preliminary data.</text>
</comment>
<organism evidence="3 4">
    <name type="scientific">Olpidium bornovanus</name>
    <dbReference type="NCBI Taxonomy" id="278681"/>
    <lineage>
        <taxon>Eukaryota</taxon>
        <taxon>Fungi</taxon>
        <taxon>Fungi incertae sedis</taxon>
        <taxon>Olpidiomycota</taxon>
        <taxon>Olpidiomycotina</taxon>
        <taxon>Olpidiomycetes</taxon>
        <taxon>Olpidiales</taxon>
        <taxon>Olpidiaceae</taxon>
        <taxon>Olpidium</taxon>
    </lineage>
</organism>
<feature type="compositionally biased region" description="Acidic residues" evidence="2">
    <location>
        <begin position="85"/>
        <end position="94"/>
    </location>
</feature>
<sequence>MTDPGGDRAEAETLAKKAARLERKVADLEAQTRIDQLEARKAALEQGRELPEMRSAGSILTREDVAAMVADAVAKATKRPHVEETEAESEAENTDTDKAEDPRDLRDHAGMQQVCRR</sequence>
<dbReference type="EMBL" id="JAEFCI010007456">
    <property type="protein sequence ID" value="KAG5459055.1"/>
    <property type="molecule type" value="Genomic_DNA"/>
</dbReference>
<reference evidence="3 4" key="1">
    <citation type="journal article" name="Sci. Rep.">
        <title>Genome-scale phylogenetic analyses confirm Olpidium as the closest living zoosporic fungus to the non-flagellated, terrestrial fungi.</title>
        <authorList>
            <person name="Chang Y."/>
            <person name="Rochon D."/>
            <person name="Sekimoto S."/>
            <person name="Wang Y."/>
            <person name="Chovatia M."/>
            <person name="Sandor L."/>
            <person name="Salamov A."/>
            <person name="Grigoriev I.V."/>
            <person name="Stajich J.E."/>
            <person name="Spatafora J.W."/>
        </authorList>
    </citation>
    <scope>NUCLEOTIDE SEQUENCE [LARGE SCALE GENOMIC DNA]</scope>
    <source>
        <strain evidence="3">S191</strain>
    </source>
</reference>
<evidence type="ECO:0000313" key="3">
    <source>
        <dbReference type="EMBL" id="KAG5459055.1"/>
    </source>
</evidence>
<evidence type="ECO:0000256" key="2">
    <source>
        <dbReference type="SAM" id="MobiDB-lite"/>
    </source>
</evidence>
<accession>A0A8H7ZTJ9</accession>
<proteinExistence type="predicted"/>
<keyword evidence="4" id="KW-1185">Reference proteome</keyword>
<feature type="compositionally biased region" description="Basic and acidic residues" evidence="2">
    <location>
        <begin position="95"/>
        <end position="109"/>
    </location>
</feature>
<gene>
    <name evidence="3" type="ORF">BJ554DRAFT_606</name>
</gene>
<dbReference type="AlphaFoldDB" id="A0A8H7ZTJ9"/>
<feature type="coiled-coil region" evidence="1">
    <location>
        <begin position="11"/>
        <end position="38"/>
    </location>
</feature>
<name>A0A8H7ZTJ9_9FUNG</name>
<evidence type="ECO:0000313" key="4">
    <source>
        <dbReference type="Proteomes" id="UP000673691"/>
    </source>
</evidence>
<evidence type="ECO:0000256" key="1">
    <source>
        <dbReference type="SAM" id="Coils"/>
    </source>
</evidence>
<feature type="region of interest" description="Disordered" evidence="2">
    <location>
        <begin position="76"/>
        <end position="117"/>
    </location>
</feature>
<dbReference type="Proteomes" id="UP000673691">
    <property type="component" value="Unassembled WGS sequence"/>
</dbReference>
<keyword evidence="1" id="KW-0175">Coiled coil</keyword>